<gene>
    <name evidence="1" type="ORF">F3Y22_tig00004630pilonHSYRG00109</name>
</gene>
<dbReference type="EMBL" id="VEPZ02000270">
    <property type="protein sequence ID" value="KAE8728283.1"/>
    <property type="molecule type" value="Genomic_DNA"/>
</dbReference>
<dbReference type="Proteomes" id="UP000436088">
    <property type="component" value="Unassembled WGS sequence"/>
</dbReference>
<accession>A0A6A3CGH3</accession>
<reference evidence="1" key="1">
    <citation type="submission" date="2019-09" db="EMBL/GenBank/DDBJ databases">
        <title>Draft genome information of white flower Hibiscus syriacus.</title>
        <authorList>
            <person name="Kim Y.-M."/>
        </authorList>
    </citation>
    <scope>NUCLEOTIDE SEQUENCE [LARGE SCALE GENOMIC DNA]</scope>
    <source>
        <strain evidence="1">YM2019G1</strain>
    </source>
</reference>
<proteinExistence type="predicted"/>
<evidence type="ECO:0000313" key="1">
    <source>
        <dbReference type="EMBL" id="KAE8728283.1"/>
    </source>
</evidence>
<organism evidence="1 2">
    <name type="scientific">Hibiscus syriacus</name>
    <name type="common">Rose of Sharon</name>
    <dbReference type="NCBI Taxonomy" id="106335"/>
    <lineage>
        <taxon>Eukaryota</taxon>
        <taxon>Viridiplantae</taxon>
        <taxon>Streptophyta</taxon>
        <taxon>Embryophyta</taxon>
        <taxon>Tracheophyta</taxon>
        <taxon>Spermatophyta</taxon>
        <taxon>Magnoliopsida</taxon>
        <taxon>eudicotyledons</taxon>
        <taxon>Gunneridae</taxon>
        <taxon>Pentapetalae</taxon>
        <taxon>rosids</taxon>
        <taxon>malvids</taxon>
        <taxon>Malvales</taxon>
        <taxon>Malvaceae</taxon>
        <taxon>Malvoideae</taxon>
        <taxon>Hibiscus</taxon>
    </lineage>
</organism>
<evidence type="ECO:0000313" key="2">
    <source>
        <dbReference type="Proteomes" id="UP000436088"/>
    </source>
</evidence>
<protein>
    <submittedName>
        <fullName evidence="1">Uncharacterized protein</fullName>
    </submittedName>
</protein>
<sequence>MLTSLGFTSEEGNVLRGYCEASSAPVAAPPHATVF</sequence>
<dbReference type="AlphaFoldDB" id="A0A6A3CGH3"/>
<keyword evidence="2" id="KW-1185">Reference proteome</keyword>
<name>A0A6A3CGH3_HIBSY</name>
<comment type="caution">
    <text evidence="1">The sequence shown here is derived from an EMBL/GenBank/DDBJ whole genome shotgun (WGS) entry which is preliminary data.</text>
</comment>